<sequence length="948" mass="109229">MVDALYYAGFGVSDREASHMKDGAFLTLRDHEWYLKKAIDKRQNEQYQFTYAVESVKFRITFDESKVKPTIQKLEKANKELKVIKYESESHIVHIKGRLPAELKCLNESSEMVSFKNFEVLETTLENLEAYVRPEENKQAEMGDLKVHAGLVENKSSDDITEKILAMLYSSSGSVYDGDDKVIIRGTDEKKETMTIKGSPKRQILDIRTDVYQLKKQKESIQRLVGMPHPYHLPLINLLLDEKHAHWGDVSSDRVQKWNFLKDLDGSNEQKEFVEKALNSPDFSILVGPPGSGKTATLIELISQLIAEGKRILLVASTHVAVDNVLERIVENNLNEELGIVPIRIGREEVVSEKVSGYRLDSVVHSTKDRWLKKLETISSQRTFEPFEEELHQSLKSKDGNDVIKNVILDTSNLVCGTTFGILQAPMIKEKNSYLPPFDVMILDEASKTTFQEFLIPALHAKKWVISGDPKQLAPYVNSDFLISSLGFRCDDLRFSPELRDVCLNVFNSKEKSENRSKDGSKPDLYCKVIVLDDDCPYFDQIREQIQYLSQQLEDENAFPLTTVVDSHPIPEDVLRQIMVSKAVFVKQSLFDQIKNLLPPLSEIVGEKELILSNSWTYQRNFFAEKGRNQVFGMSDRDWEGEIVWRLSRMYEMSSSGNDKKHDYLKKDIKMLFPGFNLTDIEYCRKELDKSINNLQKIEIPSIIDLLIHGFGNNDGNKKDIILYTGLPEKTLKNRMVELSYQHRMNPQISEFPREHVYDNKALIDGGEMKHRKICEIGYGSHSFIRNCVCKERSGNINMNEADAIMKELQKIKKWTKEHPKEDGPWSVAILTFYRKQEMHLANLMRKEQPGGRKFFDLKDFNLEVVVANVDRFQGHEADIVLLSFVRSRKHGGVGFLDNRNRLNVAITRARHYLIVYADKDFYKGRRDILGNFMQSLGEDIRYKEDES</sequence>
<dbReference type="InterPro" id="IPR041677">
    <property type="entry name" value="DNA2/NAM7_AAA_11"/>
</dbReference>
<dbReference type="SUPFAM" id="SSF52540">
    <property type="entry name" value="P-loop containing nucleoside triphosphate hydrolases"/>
    <property type="match status" value="2"/>
</dbReference>
<dbReference type="GO" id="GO:0004386">
    <property type="term" value="F:helicase activity"/>
    <property type="evidence" value="ECO:0007669"/>
    <property type="project" value="InterPro"/>
</dbReference>
<keyword evidence="2" id="KW-0378">Hydrolase</keyword>
<evidence type="ECO:0000313" key="3">
    <source>
        <dbReference type="Proteomes" id="UP001271789"/>
    </source>
</evidence>
<proteinExistence type="predicted"/>
<dbReference type="InterPro" id="IPR047187">
    <property type="entry name" value="SF1_C_Upf1"/>
</dbReference>
<evidence type="ECO:0000313" key="2">
    <source>
        <dbReference type="EMBL" id="MDV0446407.1"/>
    </source>
</evidence>
<name>A0AAE4SCD9_9EURY</name>
<comment type="caution">
    <text evidence="2">The sequence shown here is derived from an EMBL/GenBank/DDBJ whole genome shotgun (WGS) entry which is preliminary data.</text>
</comment>
<dbReference type="Proteomes" id="UP001271789">
    <property type="component" value="Unassembled WGS sequence"/>
</dbReference>
<gene>
    <name evidence="2" type="primary">recD</name>
    <name evidence="2" type="ORF">MsAg5_02400</name>
</gene>
<protein>
    <submittedName>
        <fullName evidence="2">RecBCD enzyme subunit RecD</fullName>
        <ecNumber evidence="2">3.1.11.5</ecNumber>
    </submittedName>
</protein>
<keyword evidence="3" id="KW-1185">Reference proteome</keyword>
<feature type="domain" description="Helicase ATP-binding" evidence="1">
    <location>
        <begin position="262"/>
        <end position="496"/>
    </location>
</feature>
<dbReference type="InterPro" id="IPR014001">
    <property type="entry name" value="Helicase_ATP-bd"/>
</dbReference>
<dbReference type="PANTHER" id="PTHR10887:SF495">
    <property type="entry name" value="HELICASE SENATAXIN ISOFORM X1-RELATED"/>
    <property type="match status" value="1"/>
</dbReference>
<dbReference type="InterPro" id="IPR045055">
    <property type="entry name" value="DNA2/NAM7-like"/>
</dbReference>
<accession>A0AAE4SCD9</accession>
<dbReference type="EMBL" id="JAWDKD010000003">
    <property type="protein sequence ID" value="MDV0446407.1"/>
    <property type="molecule type" value="Genomic_DNA"/>
</dbReference>
<dbReference type="Gene3D" id="3.40.50.300">
    <property type="entry name" value="P-loop containing nucleotide triphosphate hydrolases"/>
    <property type="match status" value="2"/>
</dbReference>
<dbReference type="Pfam" id="PF13087">
    <property type="entry name" value="AAA_12"/>
    <property type="match status" value="1"/>
</dbReference>
<dbReference type="InterPro" id="IPR041679">
    <property type="entry name" value="DNA2/NAM7-like_C"/>
</dbReference>
<organism evidence="2 3">
    <name type="scientific">Methanolapillus africanus</name>
    <dbReference type="NCBI Taxonomy" id="3028297"/>
    <lineage>
        <taxon>Archaea</taxon>
        <taxon>Methanobacteriati</taxon>
        <taxon>Methanobacteriota</taxon>
        <taxon>Stenosarchaea group</taxon>
        <taxon>Methanomicrobia</taxon>
        <taxon>Methanosarcinales</taxon>
        <taxon>Methanosarcinaceae</taxon>
        <taxon>Methanolapillus</taxon>
    </lineage>
</organism>
<dbReference type="Pfam" id="PF13086">
    <property type="entry name" value="AAA_11"/>
    <property type="match status" value="2"/>
</dbReference>
<dbReference type="SMART" id="SM00487">
    <property type="entry name" value="DEXDc"/>
    <property type="match status" value="1"/>
</dbReference>
<reference evidence="2" key="1">
    <citation type="submission" date="2023-06" db="EMBL/GenBank/DDBJ databases">
        <title>Genome sequence of Methanosarcinaceae archaeon Ag5.</title>
        <authorList>
            <person name="Protasov E."/>
            <person name="Platt K."/>
            <person name="Poehlein A."/>
            <person name="Daniel R."/>
            <person name="Brune A."/>
        </authorList>
    </citation>
    <scope>NUCLEOTIDE SEQUENCE</scope>
    <source>
        <strain evidence="2">Ag5</strain>
    </source>
</reference>
<dbReference type="EC" id="3.1.11.5" evidence="2"/>
<evidence type="ECO:0000259" key="1">
    <source>
        <dbReference type="SMART" id="SM00487"/>
    </source>
</evidence>
<dbReference type="AlphaFoldDB" id="A0AAE4SCD9"/>
<dbReference type="PANTHER" id="PTHR10887">
    <property type="entry name" value="DNA2/NAM7 HELICASE FAMILY"/>
    <property type="match status" value="1"/>
</dbReference>
<dbReference type="CDD" id="cd18808">
    <property type="entry name" value="SF1_C_Upf1"/>
    <property type="match status" value="1"/>
</dbReference>
<dbReference type="GO" id="GO:0008854">
    <property type="term" value="F:exodeoxyribonuclease V activity"/>
    <property type="evidence" value="ECO:0007669"/>
    <property type="project" value="UniProtKB-EC"/>
</dbReference>
<dbReference type="RefSeq" id="WP_338098791.1">
    <property type="nucleotide sequence ID" value="NZ_JAWDKD010000003.1"/>
</dbReference>
<dbReference type="InterPro" id="IPR027417">
    <property type="entry name" value="P-loop_NTPase"/>
</dbReference>